<evidence type="ECO:0000256" key="1">
    <source>
        <dbReference type="SAM" id="MobiDB-lite"/>
    </source>
</evidence>
<dbReference type="AlphaFoldDB" id="A0A2R6XY85"/>
<evidence type="ECO:0000313" key="2">
    <source>
        <dbReference type="EMBL" id="PTQ55373.1"/>
    </source>
</evidence>
<comment type="caution">
    <text evidence="2">The sequence shown here is derived from an EMBL/GenBank/DDBJ whole genome shotgun (WGS) entry which is preliminary data.</text>
</comment>
<dbReference type="Proteomes" id="UP000244338">
    <property type="component" value="Unassembled WGS sequence"/>
</dbReference>
<organism evidence="2 3">
    <name type="scientific">Candidatus Carbonibacillus altaicus</name>
    <dbReference type="NCBI Taxonomy" id="2163959"/>
    <lineage>
        <taxon>Bacteria</taxon>
        <taxon>Bacillati</taxon>
        <taxon>Bacillota</taxon>
        <taxon>Bacilli</taxon>
        <taxon>Bacillales</taxon>
        <taxon>Candidatus Carbonibacillus</taxon>
    </lineage>
</organism>
<protein>
    <submittedName>
        <fullName evidence="2">Uncharacterized protein</fullName>
    </submittedName>
</protein>
<sequence length="58" mass="7097">MKRKAEEKGKEGKKKETKEQRKKNHKIERWCTTFYKRLHEVLKNVQLCTGAWLFCLIF</sequence>
<dbReference type="EMBL" id="PEBX01000128">
    <property type="protein sequence ID" value="PTQ55373.1"/>
    <property type="molecule type" value="Genomic_DNA"/>
</dbReference>
<proteinExistence type="predicted"/>
<evidence type="ECO:0000313" key="3">
    <source>
        <dbReference type="Proteomes" id="UP000244338"/>
    </source>
</evidence>
<name>A0A2R6XY85_9BACL</name>
<feature type="region of interest" description="Disordered" evidence="1">
    <location>
        <begin position="1"/>
        <end position="25"/>
    </location>
</feature>
<accession>A0A2R6XY85</accession>
<reference evidence="3" key="1">
    <citation type="journal article" date="2018" name="Sci. Rep.">
        <title>Lignite coal burning seam in the remote Altai Mountains harbors a hydrogen-driven thermophilic microbial community.</title>
        <authorList>
            <person name="Kadnikov V.V."/>
            <person name="Mardanov A.V."/>
            <person name="Ivasenko D.A."/>
            <person name="Antsiferov D.V."/>
            <person name="Beletsky A.V."/>
            <person name="Karnachuk O.V."/>
            <person name="Ravin N.V."/>
        </authorList>
    </citation>
    <scope>NUCLEOTIDE SEQUENCE [LARGE SCALE GENOMIC DNA]</scope>
</reference>
<feature type="compositionally biased region" description="Basic and acidic residues" evidence="1">
    <location>
        <begin position="1"/>
        <end position="19"/>
    </location>
</feature>
<gene>
    <name evidence="2" type="ORF">BSOLF_2284</name>
</gene>